<dbReference type="InterPro" id="IPR050238">
    <property type="entry name" value="DNA_Rep/Repair_Clamp_Loader"/>
</dbReference>
<protein>
    <recommendedName>
        <fullName evidence="4">DNA polymerase III subunit delta</fullName>
    </recommendedName>
</protein>
<sequence>MTLLGHDEPWREWRKAMGGERMHHAWLLAGRRGVGKGSFALAAARELIGAAPGEGGSHPDIITLTYGPKDEKEERKRADGKPYEQARSIRIAQIRAMQARLGTRPTLGDKRAIIIDPADDLERNAANALLKSLEEPPVGTYFLLVAHSPARLLPTIRSRCRVLRFPTIADAEMDRLLRELSPGADDPTRAAAIAAAAGSPGAAFQFVELELGKVARAMTDILDRGDPGFQLRGTLAGLIGARPDRERIRAVLELARSVVAQRLDGGLADPRPIIDTHSELVRLTGEQPTYNFDAGLLAMEIGTLLARAAGASERANG</sequence>
<dbReference type="InterPro" id="IPR027417">
    <property type="entry name" value="P-loop_NTPase"/>
</dbReference>
<name>A0A3T1CIU7_9SPHN</name>
<dbReference type="GO" id="GO:0009360">
    <property type="term" value="C:DNA polymerase III complex"/>
    <property type="evidence" value="ECO:0007669"/>
    <property type="project" value="TreeGrafter"/>
</dbReference>
<accession>A0A3T1CIU7</accession>
<dbReference type="SUPFAM" id="SSF52540">
    <property type="entry name" value="P-loop containing nucleoside triphosphate hydrolases"/>
    <property type="match status" value="1"/>
</dbReference>
<evidence type="ECO:0008006" key="4">
    <source>
        <dbReference type="Google" id="ProtNLM"/>
    </source>
</evidence>
<proteinExistence type="predicted"/>
<evidence type="ECO:0000256" key="1">
    <source>
        <dbReference type="SAM" id="MobiDB-lite"/>
    </source>
</evidence>
<dbReference type="Gene3D" id="3.40.50.300">
    <property type="entry name" value="P-loop containing nucleotide triphosphate hydrolases"/>
    <property type="match status" value="1"/>
</dbReference>
<dbReference type="PANTHER" id="PTHR11669:SF8">
    <property type="entry name" value="DNA POLYMERASE III SUBUNIT DELTA"/>
    <property type="match status" value="1"/>
</dbReference>
<evidence type="ECO:0000313" key="3">
    <source>
        <dbReference type="Proteomes" id="UP000290057"/>
    </source>
</evidence>
<dbReference type="Proteomes" id="UP000290057">
    <property type="component" value="Chromosome"/>
</dbReference>
<keyword evidence="3" id="KW-1185">Reference proteome</keyword>
<dbReference type="GO" id="GO:0006261">
    <property type="term" value="P:DNA-templated DNA replication"/>
    <property type="evidence" value="ECO:0007669"/>
    <property type="project" value="TreeGrafter"/>
</dbReference>
<dbReference type="RefSeq" id="WP_130586590.1">
    <property type="nucleotide sequence ID" value="NZ_AP019389.1"/>
</dbReference>
<dbReference type="EMBL" id="AP019389">
    <property type="protein sequence ID" value="BBI20901.1"/>
    <property type="molecule type" value="Genomic_DNA"/>
</dbReference>
<dbReference type="PANTHER" id="PTHR11669">
    <property type="entry name" value="REPLICATION FACTOR C / DNA POLYMERASE III GAMMA-TAU SUBUNIT"/>
    <property type="match status" value="1"/>
</dbReference>
<gene>
    <name evidence="2" type="ORF">EKJ_17480</name>
</gene>
<evidence type="ECO:0000313" key="2">
    <source>
        <dbReference type="EMBL" id="BBI20901.1"/>
    </source>
</evidence>
<dbReference type="AlphaFoldDB" id="A0A3T1CIU7"/>
<reference evidence="2 3" key="1">
    <citation type="submission" date="2019-01" db="EMBL/GenBank/DDBJ databases">
        <title>Complete genome sequence of Erythrobacter flavus KJ5.</title>
        <authorList>
            <person name="Kanesaki Y."/>
            <person name="Brotosudarmo T."/>
            <person name="Moriuchi R."/>
            <person name="Awai K."/>
        </authorList>
    </citation>
    <scope>NUCLEOTIDE SEQUENCE [LARGE SCALE GENOMIC DNA]</scope>
    <source>
        <strain evidence="2 3">KJ5</strain>
    </source>
</reference>
<organism evidence="2 3">
    <name type="scientific">Qipengyuania flava</name>
    <dbReference type="NCBI Taxonomy" id="192812"/>
    <lineage>
        <taxon>Bacteria</taxon>
        <taxon>Pseudomonadati</taxon>
        <taxon>Pseudomonadota</taxon>
        <taxon>Alphaproteobacteria</taxon>
        <taxon>Sphingomonadales</taxon>
        <taxon>Erythrobacteraceae</taxon>
        <taxon>Qipengyuania</taxon>
    </lineage>
</organism>
<feature type="compositionally biased region" description="Basic and acidic residues" evidence="1">
    <location>
        <begin position="68"/>
        <end position="83"/>
    </location>
</feature>
<feature type="region of interest" description="Disordered" evidence="1">
    <location>
        <begin position="59"/>
        <end position="83"/>
    </location>
</feature>
<dbReference type="Pfam" id="PF13177">
    <property type="entry name" value="DNA_pol3_delta2"/>
    <property type="match status" value="1"/>
</dbReference>